<keyword evidence="2" id="KW-1133">Transmembrane helix</keyword>
<dbReference type="STRING" id="37003.ENSKMAP00000017768"/>
<dbReference type="KEGG" id="kmr:108238864"/>
<evidence type="ECO:0000313" key="3">
    <source>
        <dbReference type="Ensembl" id="ENSKMAP00000017768.1"/>
    </source>
</evidence>
<protein>
    <submittedName>
        <fullName evidence="3">Transmembrane protein 268</fullName>
    </submittedName>
</protein>
<dbReference type="RefSeq" id="XP_017276717.1">
    <property type="nucleotide sequence ID" value="XM_017421228.3"/>
</dbReference>
<feature type="transmembrane region" description="Helical" evidence="2">
    <location>
        <begin position="90"/>
        <end position="114"/>
    </location>
</feature>
<dbReference type="PANTHER" id="PTHR31193:SF1">
    <property type="entry name" value="TRANSMEMBRANE PROTEIN 268"/>
    <property type="match status" value="1"/>
</dbReference>
<dbReference type="Proteomes" id="UP000264800">
    <property type="component" value="Unplaced"/>
</dbReference>
<keyword evidence="4" id="KW-1185">Reference proteome</keyword>
<dbReference type="CTD" id="203197"/>
<reference evidence="3" key="2">
    <citation type="submission" date="2025-09" db="UniProtKB">
        <authorList>
            <consortium name="Ensembl"/>
        </authorList>
    </citation>
    <scope>IDENTIFICATION</scope>
</reference>
<proteinExistence type="predicted"/>
<evidence type="ECO:0000256" key="2">
    <source>
        <dbReference type="SAM" id="Phobius"/>
    </source>
</evidence>
<dbReference type="PANTHER" id="PTHR31193">
    <property type="entry name" value="TRANSMEMBRANE PROTEIN C9ORF91"/>
    <property type="match status" value="1"/>
</dbReference>
<dbReference type="OMA" id="IAVSDYW"/>
<feature type="region of interest" description="Disordered" evidence="1">
    <location>
        <begin position="233"/>
        <end position="262"/>
    </location>
</feature>
<sequence length="343" mass="38505">MEDRNGDCPVLEETVVDQPSNNNRTTWTNGQCVMAVPSASAFNPTFDLSLCRTKLERKGFEVPAADMEVLLKTALDVPSVRRYLVLNSGFFHFIMAPVMYVVVWCAVFSTLHLYISFTDFWILCLSVSLVSILLTTAIIFILHHTNKEIDVNVDVRLVRVNEAMAKHKLLVGVADWVKNCSGNTQLFFVYWDMSRCLRTLTETLEESCFMTPETQDKLRSRMSRLVLVSEARPADPEAVDGRGSDAEQDPDENRPLLRNEDAAASIRPGGAKVTTSLSLVPEASLSAQAKAHQLLMTYSAVYVKLLMSERLSGPSNHRLRRRRNHCATGPICLCQYTKNKTLQ</sequence>
<name>A0A3Q3ALT6_KRYMA</name>
<reference evidence="3" key="1">
    <citation type="submission" date="2025-08" db="UniProtKB">
        <authorList>
            <consortium name="Ensembl"/>
        </authorList>
    </citation>
    <scope>IDENTIFICATION</scope>
</reference>
<keyword evidence="2" id="KW-0472">Membrane</keyword>
<dbReference type="GeneTree" id="ENSGT00390000011559"/>
<organism evidence="3 4">
    <name type="scientific">Kryptolebias marmoratus</name>
    <name type="common">Mangrove killifish</name>
    <name type="synonym">Rivulus marmoratus</name>
    <dbReference type="NCBI Taxonomy" id="37003"/>
    <lineage>
        <taxon>Eukaryota</taxon>
        <taxon>Metazoa</taxon>
        <taxon>Chordata</taxon>
        <taxon>Craniata</taxon>
        <taxon>Vertebrata</taxon>
        <taxon>Euteleostomi</taxon>
        <taxon>Actinopterygii</taxon>
        <taxon>Neopterygii</taxon>
        <taxon>Teleostei</taxon>
        <taxon>Neoteleostei</taxon>
        <taxon>Acanthomorphata</taxon>
        <taxon>Ovalentaria</taxon>
        <taxon>Atherinomorphae</taxon>
        <taxon>Cyprinodontiformes</taxon>
        <taxon>Rivulidae</taxon>
        <taxon>Kryptolebias</taxon>
    </lineage>
</organism>
<dbReference type="InterPro" id="IPR028054">
    <property type="entry name" value="DUF4481"/>
</dbReference>
<dbReference type="OrthoDB" id="8250049at2759"/>
<dbReference type="Pfam" id="PF14800">
    <property type="entry name" value="DUF4481"/>
    <property type="match status" value="1"/>
</dbReference>
<dbReference type="AlphaFoldDB" id="A0A3Q3ALT6"/>
<evidence type="ECO:0000313" key="4">
    <source>
        <dbReference type="Proteomes" id="UP000264800"/>
    </source>
</evidence>
<accession>A0A3Q3ALT6</accession>
<dbReference type="Ensembl" id="ENSKMAT00000018016.1">
    <property type="protein sequence ID" value="ENSKMAP00000017768.1"/>
    <property type="gene ID" value="ENSKMAG00000013240.1"/>
</dbReference>
<dbReference type="RefSeq" id="XP_024862683.1">
    <property type="nucleotide sequence ID" value="XM_025006915.2"/>
</dbReference>
<keyword evidence="2" id="KW-0812">Transmembrane</keyword>
<dbReference type="GeneID" id="108238864"/>
<evidence type="ECO:0000256" key="1">
    <source>
        <dbReference type="SAM" id="MobiDB-lite"/>
    </source>
</evidence>
<feature type="compositionally biased region" description="Basic and acidic residues" evidence="1">
    <location>
        <begin position="233"/>
        <end position="261"/>
    </location>
</feature>
<feature type="transmembrane region" description="Helical" evidence="2">
    <location>
        <begin position="120"/>
        <end position="142"/>
    </location>
</feature>